<protein>
    <submittedName>
        <fullName evidence="2">Gelsolin-related protein of 125 kDa</fullName>
    </submittedName>
</protein>
<dbReference type="EMBL" id="JAUIZM010000002">
    <property type="protein sequence ID" value="KAK1395573.1"/>
    <property type="molecule type" value="Genomic_DNA"/>
</dbReference>
<dbReference type="PANTHER" id="PTHR33448:SF4">
    <property type="entry name" value="CHLOROPLAST PROTEIN HCF243"/>
    <property type="match status" value="1"/>
</dbReference>
<reference evidence="2" key="1">
    <citation type="submission" date="2023-02" db="EMBL/GenBank/DDBJ databases">
        <title>Genome of toxic invasive species Heracleum sosnowskyi carries increased number of genes despite the absence of recent whole-genome duplications.</title>
        <authorList>
            <person name="Schelkunov M."/>
            <person name="Shtratnikova V."/>
            <person name="Makarenko M."/>
            <person name="Klepikova A."/>
            <person name="Omelchenko D."/>
            <person name="Novikova G."/>
            <person name="Obukhova E."/>
            <person name="Bogdanov V."/>
            <person name="Penin A."/>
            <person name="Logacheva M."/>
        </authorList>
    </citation>
    <scope>NUCLEOTIDE SEQUENCE</scope>
    <source>
        <strain evidence="2">Hsosn_3</strain>
        <tissue evidence="2">Leaf</tissue>
    </source>
</reference>
<feature type="compositionally biased region" description="Basic residues" evidence="1">
    <location>
        <begin position="462"/>
        <end position="480"/>
    </location>
</feature>
<dbReference type="PANTHER" id="PTHR33448">
    <property type="entry name" value="CHLOROPLAST PROTEIN HCF243-RELATED"/>
    <property type="match status" value="1"/>
</dbReference>
<comment type="caution">
    <text evidence="2">The sequence shown here is derived from an EMBL/GenBank/DDBJ whole genome shotgun (WGS) entry which is preliminary data.</text>
</comment>
<organism evidence="2 3">
    <name type="scientific">Heracleum sosnowskyi</name>
    <dbReference type="NCBI Taxonomy" id="360622"/>
    <lineage>
        <taxon>Eukaryota</taxon>
        <taxon>Viridiplantae</taxon>
        <taxon>Streptophyta</taxon>
        <taxon>Embryophyta</taxon>
        <taxon>Tracheophyta</taxon>
        <taxon>Spermatophyta</taxon>
        <taxon>Magnoliopsida</taxon>
        <taxon>eudicotyledons</taxon>
        <taxon>Gunneridae</taxon>
        <taxon>Pentapetalae</taxon>
        <taxon>asterids</taxon>
        <taxon>campanulids</taxon>
        <taxon>Apiales</taxon>
        <taxon>Apiaceae</taxon>
        <taxon>Apioideae</taxon>
        <taxon>apioid superclade</taxon>
        <taxon>Tordylieae</taxon>
        <taxon>Tordyliinae</taxon>
        <taxon>Heracleum</taxon>
    </lineage>
</organism>
<gene>
    <name evidence="2" type="ORF">POM88_005436</name>
</gene>
<accession>A0AAD8J1Z0</accession>
<feature type="region of interest" description="Disordered" evidence="1">
    <location>
        <begin position="1"/>
        <end position="45"/>
    </location>
</feature>
<feature type="region of interest" description="Disordered" evidence="1">
    <location>
        <begin position="211"/>
        <end position="242"/>
    </location>
</feature>
<dbReference type="Proteomes" id="UP001237642">
    <property type="component" value="Unassembled WGS sequence"/>
</dbReference>
<name>A0AAD8J1Z0_9APIA</name>
<feature type="compositionally biased region" description="Acidic residues" evidence="1">
    <location>
        <begin position="217"/>
        <end position="232"/>
    </location>
</feature>
<reference evidence="2" key="2">
    <citation type="submission" date="2023-05" db="EMBL/GenBank/DDBJ databases">
        <authorList>
            <person name="Schelkunov M.I."/>
        </authorList>
    </citation>
    <scope>NUCLEOTIDE SEQUENCE</scope>
    <source>
        <strain evidence="2">Hsosn_3</strain>
        <tissue evidence="2">Leaf</tissue>
    </source>
</reference>
<dbReference type="AlphaFoldDB" id="A0AAD8J1Z0"/>
<proteinExistence type="predicted"/>
<keyword evidence="3" id="KW-1185">Reference proteome</keyword>
<evidence type="ECO:0000256" key="1">
    <source>
        <dbReference type="SAM" id="MobiDB-lite"/>
    </source>
</evidence>
<feature type="region of interest" description="Disordered" evidence="1">
    <location>
        <begin position="460"/>
        <end position="488"/>
    </location>
</feature>
<evidence type="ECO:0000313" key="3">
    <source>
        <dbReference type="Proteomes" id="UP001237642"/>
    </source>
</evidence>
<feature type="compositionally biased region" description="Low complexity" evidence="1">
    <location>
        <begin position="32"/>
        <end position="43"/>
    </location>
</feature>
<sequence>MKTSSKSFTLSPGKTSSPMFQTGCKKRGSGFENSGSNPEPSSPKVTCIGQVRVKTKKQGEKMRHLSRRRSGDMSFRKIEVQRQSSVNSIHHQQECSSHRNQRWVHLSLTICETLRGFGSEFSCLFPCKSSCFSGERDGRERRDDLVKWLHDEDDFEDEKVIRRHVFDEIEIKDFNEGGRVSLCVPPKNALLLMRCRSDPVKMEALASKVREPKLQIDEDENEEGGEYNDENDGGQYRNQDSKTAGAKTNYCDFLDGNVKEEHVMVSFDKVKVVEVFEERRASISYNIINEVEENEMEIEVQGNDEEKLVEALHVNEEMHEKSEQELVDDSQEVQIGEQKEEKDEASFVSALEGGVSEESDFLVHLDGRKEQEKQELEGALVIDQNESSLVKQQEEADKDVPLQGKGNAEISERGSDRKIKKVEREATQRLPECLLLMMCEPKLSMEVSKETWVCSTDFIRSRPQKKKSHAPHAPPQHKKHSTGDEEPVIKKRNSVDSKCNDNPFAALPPPYPAAQNIQPGRASCCLPAARGGVSMASMIEQKLGDAVAYEPFVLTRCKSEPMKTASKLAQEACFWKNKALEPHRRATFEVGAAGC</sequence>
<evidence type="ECO:0000313" key="2">
    <source>
        <dbReference type="EMBL" id="KAK1395573.1"/>
    </source>
</evidence>
<feature type="compositionally biased region" description="Polar residues" evidence="1">
    <location>
        <begin position="1"/>
        <end position="20"/>
    </location>
</feature>